<dbReference type="Proteomes" id="UP000569951">
    <property type="component" value="Unassembled WGS sequence"/>
</dbReference>
<evidence type="ECO:0000313" key="7">
    <source>
        <dbReference type="EMBL" id="MBB6100164.1"/>
    </source>
</evidence>
<evidence type="ECO:0000256" key="4">
    <source>
        <dbReference type="ARBA" id="ARBA00023274"/>
    </source>
</evidence>
<dbReference type="GO" id="GO:0003735">
    <property type="term" value="F:structural constituent of ribosome"/>
    <property type="evidence" value="ECO:0007669"/>
    <property type="project" value="InterPro"/>
</dbReference>
<dbReference type="InterPro" id="IPR005996">
    <property type="entry name" value="Ribosomal_uL30_bac-type"/>
</dbReference>
<accession>A0A841I546</accession>
<organism evidence="7 8">
    <name type="scientific">Deinobacterium chartae</name>
    <dbReference type="NCBI Taxonomy" id="521158"/>
    <lineage>
        <taxon>Bacteria</taxon>
        <taxon>Thermotogati</taxon>
        <taxon>Deinococcota</taxon>
        <taxon>Deinococci</taxon>
        <taxon>Deinococcales</taxon>
        <taxon>Deinococcaceae</taxon>
        <taxon>Deinobacterium</taxon>
    </lineage>
</organism>
<keyword evidence="3 5" id="KW-0689">Ribosomal protein</keyword>
<feature type="domain" description="Large ribosomal subunit protein uL30-like ferredoxin-like fold" evidence="6">
    <location>
        <begin position="2"/>
        <end position="50"/>
    </location>
</feature>
<proteinExistence type="inferred from homology"/>
<dbReference type="InterPro" id="IPR036919">
    <property type="entry name" value="Ribo_uL30_ferredoxin-like_sf"/>
</dbReference>
<dbReference type="Gene3D" id="3.30.1390.20">
    <property type="entry name" value="Ribosomal protein L30, ferredoxin-like fold domain"/>
    <property type="match status" value="1"/>
</dbReference>
<evidence type="ECO:0000256" key="3">
    <source>
        <dbReference type="ARBA" id="ARBA00022980"/>
    </source>
</evidence>
<dbReference type="InterPro" id="IPR016082">
    <property type="entry name" value="Ribosomal_uL30_ferredoxin-like"/>
</dbReference>
<evidence type="ECO:0000313" key="8">
    <source>
        <dbReference type="Proteomes" id="UP000569951"/>
    </source>
</evidence>
<name>A0A841I546_9DEIO</name>
<evidence type="ECO:0000256" key="1">
    <source>
        <dbReference type="ARBA" id="ARBA00007594"/>
    </source>
</evidence>
<evidence type="ECO:0000259" key="6">
    <source>
        <dbReference type="Pfam" id="PF00327"/>
    </source>
</evidence>
<gene>
    <name evidence="5" type="primary">rpmD</name>
    <name evidence="7" type="ORF">HNR42_003634</name>
</gene>
<dbReference type="PIRSF" id="PIRSF002211">
    <property type="entry name" value="Ribosomal_L30_bac-type"/>
    <property type="match status" value="1"/>
</dbReference>
<comment type="subunit">
    <text evidence="2 5">Part of the 50S ribosomal subunit.</text>
</comment>
<evidence type="ECO:0000256" key="2">
    <source>
        <dbReference type="ARBA" id="ARBA00011838"/>
    </source>
</evidence>
<keyword evidence="4 5" id="KW-0687">Ribonucleoprotein</keyword>
<reference evidence="7 8" key="1">
    <citation type="submission" date="2020-08" db="EMBL/GenBank/DDBJ databases">
        <title>Genomic Encyclopedia of Type Strains, Phase IV (KMG-IV): sequencing the most valuable type-strain genomes for metagenomic binning, comparative biology and taxonomic classification.</title>
        <authorList>
            <person name="Goeker M."/>
        </authorList>
    </citation>
    <scope>NUCLEOTIDE SEQUENCE [LARGE SCALE GENOMIC DNA]</scope>
    <source>
        <strain evidence="7 8">DSM 21458</strain>
    </source>
</reference>
<dbReference type="EMBL" id="JACHHG010000023">
    <property type="protein sequence ID" value="MBB6100164.1"/>
    <property type="molecule type" value="Genomic_DNA"/>
</dbReference>
<comment type="caution">
    <text evidence="7">The sequence shown here is derived from an EMBL/GenBank/DDBJ whole genome shotgun (WGS) entry which is preliminary data.</text>
</comment>
<dbReference type="HAMAP" id="MF_01371_B">
    <property type="entry name" value="Ribosomal_uL30_B"/>
    <property type="match status" value="1"/>
</dbReference>
<dbReference type="NCBIfam" id="TIGR01308">
    <property type="entry name" value="rpmD_bact"/>
    <property type="match status" value="1"/>
</dbReference>
<dbReference type="SUPFAM" id="SSF55129">
    <property type="entry name" value="Ribosomal protein L30p/L7e"/>
    <property type="match status" value="1"/>
</dbReference>
<dbReference type="AlphaFoldDB" id="A0A841I546"/>
<sequence length="55" mass="6099">MKVTLVRSTIGRTEDQIATVKALGLKRLGDSRELPNTDAVKGMVNKVKFLLEVEE</sequence>
<dbReference type="PANTHER" id="PTHR15892:SF2">
    <property type="entry name" value="LARGE RIBOSOMAL SUBUNIT PROTEIN UL30M"/>
    <property type="match status" value="1"/>
</dbReference>
<dbReference type="Pfam" id="PF00327">
    <property type="entry name" value="Ribosomal_L30"/>
    <property type="match status" value="1"/>
</dbReference>
<comment type="similarity">
    <text evidence="1 5">Belongs to the universal ribosomal protein uL30 family.</text>
</comment>
<protein>
    <recommendedName>
        <fullName evidence="5">Large ribosomal subunit protein uL30</fullName>
    </recommendedName>
</protein>
<keyword evidence="8" id="KW-1185">Reference proteome</keyword>
<dbReference type="GO" id="GO:0006412">
    <property type="term" value="P:translation"/>
    <property type="evidence" value="ECO:0007669"/>
    <property type="project" value="UniProtKB-UniRule"/>
</dbReference>
<dbReference type="RefSeq" id="WP_183988897.1">
    <property type="nucleotide sequence ID" value="NZ_JACHHG010000023.1"/>
</dbReference>
<dbReference type="CDD" id="cd01658">
    <property type="entry name" value="Ribosomal_L30"/>
    <property type="match status" value="1"/>
</dbReference>
<dbReference type="GO" id="GO:0022625">
    <property type="term" value="C:cytosolic large ribosomal subunit"/>
    <property type="evidence" value="ECO:0007669"/>
    <property type="project" value="TreeGrafter"/>
</dbReference>
<dbReference type="PANTHER" id="PTHR15892">
    <property type="entry name" value="MITOCHONDRIAL RIBOSOMAL PROTEIN L30"/>
    <property type="match status" value="1"/>
</dbReference>
<evidence type="ECO:0000256" key="5">
    <source>
        <dbReference type="HAMAP-Rule" id="MF_01371"/>
    </source>
</evidence>